<accession>A0A8J1UFF0</accession>
<keyword evidence="7 11" id="KW-0406">Ion transport</keyword>
<dbReference type="GO" id="GO:0015280">
    <property type="term" value="F:ligand-gated sodium channel activity"/>
    <property type="evidence" value="ECO:0007669"/>
    <property type="project" value="TreeGrafter"/>
</dbReference>
<dbReference type="PRINTS" id="PR01078">
    <property type="entry name" value="AMINACHANNEL"/>
</dbReference>
<keyword evidence="5" id="KW-1133">Transmembrane helix</keyword>
<keyword evidence="13" id="KW-1185">Reference proteome</keyword>
<dbReference type="EMBL" id="CAIIXF020000004">
    <property type="protein sequence ID" value="CAH1781033.1"/>
    <property type="molecule type" value="Genomic_DNA"/>
</dbReference>
<protein>
    <submittedName>
        <fullName evidence="12">Uncharacterized protein</fullName>
    </submittedName>
</protein>
<dbReference type="PROSITE" id="PS01206">
    <property type="entry name" value="ASC"/>
    <property type="match status" value="1"/>
</dbReference>
<sequence length="730" mass="83866">MAPPCELSDDEEIVFKSGVHQQQSNHEYQIEIEMKEKNELKNDSSVPSIEQEIACQNDECIEPELIMNRCIRDSKEIEDIVPQKLVIQGDTCESTNVNLLAEQREDCYQYTQSFKAQISSTLAGFSNTTSIHGPKRILKARGRTSRAGWTFVFIGVVSLAVYLIAGVVVKYYSYPIEDGISIKTQSLAFPSVTLCPLIPNDDFLVMSDLEAYWQSNQGDKYLLYTLKAYKYLIGKDRLVSDIRTDFPKNESSFSNALIQSWLDLSSWLSEKLSPVSRWQVENFPLNDININVSEIGPTKGLSSDDINVAGMDPVKEQDFILECVYNDKPCDEQFNVTKVTTAYGQCFTLNISESAEDVNEIGPNKGLTLILYTGRYNPIPIRPNFYMPTMGFSSTYAQPSDGVQIVVHNPGTMPQPYREGFHVTPGRLTSVKITKTERTRLVPPYGDCTDKDYLVNSEFRYSYEMCVEQCLQERIIQKCGCVSPMYIIPADHNFSLIQYCGNISKIFGFSENKNCIHSNSWMTRGSMCLYGTPQLRLRMINLANDIIDRLKCEQYWSKSSIQSCKCRRPCKENTYIHLINTIPWPEKSVVSNDGQRGFLKFRQKHKNIDKTFKLFERELRLYTYLWDHQFEVFEDCFDHNITDGHKQYNINSLIENIVDTNFLKLNIHIESLDVRTVYEERTYTYDNVMKDIGNVFGFYLGMSAVSVVEGVYIIGVLIKLIIYRMMCRRN</sequence>
<keyword evidence="2 11" id="KW-0813">Transport</keyword>
<comment type="caution">
    <text evidence="12">The sequence shown here is derived from an EMBL/GenBank/DDBJ whole genome shotgun (WGS) entry which is preliminary data.</text>
</comment>
<evidence type="ECO:0000256" key="10">
    <source>
        <dbReference type="ARBA" id="ARBA00023303"/>
    </source>
</evidence>
<reference evidence="12" key="1">
    <citation type="submission" date="2022-03" db="EMBL/GenBank/DDBJ databases">
        <authorList>
            <person name="Martin C."/>
        </authorList>
    </citation>
    <scope>NUCLEOTIDE SEQUENCE</scope>
</reference>
<organism evidence="12 13">
    <name type="scientific">Owenia fusiformis</name>
    <name type="common">Polychaete worm</name>
    <dbReference type="NCBI Taxonomy" id="6347"/>
    <lineage>
        <taxon>Eukaryota</taxon>
        <taxon>Metazoa</taxon>
        <taxon>Spiralia</taxon>
        <taxon>Lophotrochozoa</taxon>
        <taxon>Annelida</taxon>
        <taxon>Polychaeta</taxon>
        <taxon>Sedentaria</taxon>
        <taxon>Canalipalpata</taxon>
        <taxon>Sabellida</taxon>
        <taxon>Oweniida</taxon>
        <taxon>Oweniidae</taxon>
        <taxon>Owenia</taxon>
    </lineage>
</organism>
<evidence type="ECO:0000256" key="5">
    <source>
        <dbReference type="ARBA" id="ARBA00022989"/>
    </source>
</evidence>
<keyword evidence="6" id="KW-0915">Sodium</keyword>
<evidence type="ECO:0000256" key="4">
    <source>
        <dbReference type="ARBA" id="ARBA00022692"/>
    </source>
</evidence>
<dbReference type="InterPro" id="IPR020903">
    <property type="entry name" value="ENaC_CS"/>
</dbReference>
<evidence type="ECO:0000256" key="7">
    <source>
        <dbReference type="ARBA" id="ARBA00023065"/>
    </source>
</evidence>
<evidence type="ECO:0000256" key="2">
    <source>
        <dbReference type="ARBA" id="ARBA00022448"/>
    </source>
</evidence>
<dbReference type="InterPro" id="IPR001873">
    <property type="entry name" value="ENaC"/>
</dbReference>
<evidence type="ECO:0000256" key="11">
    <source>
        <dbReference type="RuleBase" id="RU000679"/>
    </source>
</evidence>
<keyword evidence="8" id="KW-0472">Membrane</keyword>
<dbReference type="Gene3D" id="1.10.287.770">
    <property type="entry name" value="YojJ-like"/>
    <property type="match status" value="1"/>
</dbReference>
<keyword evidence="4 11" id="KW-0812">Transmembrane</keyword>
<comment type="subcellular location">
    <subcellularLocation>
        <location evidence="1">Membrane</location>
        <topology evidence="1">Multi-pass membrane protein</topology>
    </subcellularLocation>
</comment>
<evidence type="ECO:0000313" key="12">
    <source>
        <dbReference type="EMBL" id="CAH1781033.1"/>
    </source>
</evidence>
<gene>
    <name evidence="12" type="ORF">OFUS_LOCUS7655</name>
</gene>
<name>A0A8J1UFF0_OWEFU</name>
<keyword evidence="10 11" id="KW-0407">Ion channel</keyword>
<dbReference type="Gene3D" id="2.60.470.10">
    <property type="entry name" value="Acid-sensing ion channels like domains"/>
    <property type="match status" value="1"/>
</dbReference>
<evidence type="ECO:0000256" key="6">
    <source>
        <dbReference type="ARBA" id="ARBA00023053"/>
    </source>
</evidence>
<comment type="similarity">
    <text evidence="11">Belongs to the amiloride-sensitive sodium channel (TC 1.A.6) family.</text>
</comment>
<keyword evidence="3 11" id="KW-0894">Sodium channel</keyword>
<evidence type="ECO:0000256" key="1">
    <source>
        <dbReference type="ARBA" id="ARBA00004141"/>
    </source>
</evidence>
<proteinExistence type="inferred from homology"/>
<dbReference type="GO" id="GO:0005886">
    <property type="term" value="C:plasma membrane"/>
    <property type="evidence" value="ECO:0007669"/>
    <property type="project" value="TreeGrafter"/>
</dbReference>
<keyword evidence="9 11" id="KW-0739">Sodium transport</keyword>
<dbReference type="AlphaFoldDB" id="A0A8J1UFF0"/>
<evidence type="ECO:0000256" key="9">
    <source>
        <dbReference type="ARBA" id="ARBA00023201"/>
    </source>
</evidence>
<dbReference type="Proteomes" id="UP000749559">
    <property type="component" value="Unassembled WGS sequence"/>
</dbReference>
<evidence type="ECO:0000256" key="3">
    <source>
        <dbReference type="ARBA" id="ARBA00022461"/>
    </source>
</evidence>
<dbReference type="OrthoDB" id="5874059at2759"/>
<dbReference type="PANTHER" id="PTHR11690:SF248">
    <property type="entry name" value="PICKPOCKET 17, ISOFORM A"/>
    <property type="match status" value="1"/>
</dbReference>
<dbReference type="PANTHER" id="PTHR11690">
    <property type="entry name" value="AMILORIDE-SENSITIVE SODIUM CHANNEL-RELATED"/>
    <property type="match status" value="1"/>
</dbReference>
<evidence type="ECO:0000313" key="13">
    <source>
        <dbReference type="Proteomes" id="UP000749559"/>
    </source>
</evidence>
<evidence type="ECO:0000256" key="8">
    <source>
        <dbReference type="ARBA" id="ARBA00023136"/>
    </source>
</evidence>
<dbReference type="Pfam" id="PF00858">
    <property type="entry name" value="ASC"/>
    <property type="match status" value="1"/>
</dbReference>